<dbReference type="Pfam" id="PF13246">
    <property type="entry name" value="Cation_ATPase"/>
    <property type="match status" value="1"/>
</dbReference>
<feature type="transmembrane region" description="Helical" evidence="19">
    <location>
        <begin position="746"/>
        <end position="768"/>
    </location>
</feature>
<evidence type="ECO:0000313" key="22">
    <source>
        <dbReference type="Proteomes" id="UP000654993"/>
    </source>
</evidence>
<feature type="transmembrane region" description="Helical" evidence="19">
    <location>
        <begin position="719"/>
        <end position="740"/>
    </location>
</feature>
<dbReference type="PANTHER" id="PTHR43294:SF21">
    <property type="entry name" value="CATION TRANSPORTING ATPASE"/>
    <property type="match status" value="1"/>
</dbReference>
<dbReference type="Gene3D" id="1.20.1110.10">
    <property type="entry name" value="Calcium-transporting ATPase, transmembrane domain"/>
    <property type="match status" value="1"/>
</dbReference>
<comment type="caution">
    <text evidence="21">The sequence shown here is derived from an EMBL/GenBank/DDBJ whole genome shotgun (WGS) entry which is preliminary data.</text>
</comment>
<dbReference type="FunFam" id="1.20.1110.10:FF:000065">
    <property type="entry name" value="Sarcoplasmic/endoplasmic reticulum calcium ATPase 1"/>
    <property type="match status" value="1"/>
</dbReference>
<dbReference type="Gene3D" id="3.40.50.1000">
    <property type="entry name" value="HAD superfamily/HAD-like"/>
    <property type="match status" value="1"/>
</dbReference>
<comment type="similarity">
    <text evidence="2">Belongs to the cation transport ATPase (P-type) (TC 3.A.3) family. Type IIA subfamily.</text>
</comment>
<dbReference type="SMART" id="SM00831">
    <property type="entry name" value="Cation_ATPase_N"/>
    <property type="match status" value="1"/>
</dbReference>
<dbReference type="InterPro" id="IPR059000">
    <property type="entry name" value="ATPase_P-type_domA"/>
</dbReference>
<keyword evidence="12" id="KW-0067">ATP-binding</keyword>
<dbReference type="EC" id="7.2.2.10" evidence="3"/>
<dbReference type="SFLD" id="SFLDS00003">
    <property type="entry name" value="Haloacid_Dehalogenase"/>
    <property type="match status" value="1"/>
</dbReference>
<dbReference type="InterPro" id="IPR008250">
    <property type="entry name" value="ATPase_P-typ_transduc_dom_A_sf"/>
</dbReference>
<dbReference type="GO" id="GO:1902600">
    <property type="term" value="P:proton transmembrane transport"/>
    <property type="evidence" value="ECO:0007669"/>
    <property type="project" value="TreeGrafter"/>
</dbReference>
<evidence type="ECO:0000256" key="5">
    <source>
        <dbReference type="ARBA" id="ARBA00022475"/>
    </source>
</evidence>
<protein>
    <recommendedName>
        <fullName evidence="3">P-type Ca(2+) transporter</fullName>
        <ecNumber evidence="3">7.2.2.10</ecNumber>
    </recommendedName>
</protein>
<dbReference type="PRINTS" id="PR00120">
    <property type="entry name" value="HATPASE"/>
</dbReference>
<feature type="transmembrane region" description="Helical" evidence="19">
    <location>
        <begin position="895"/>
        <end position="915"/>
    </location>
</feature>
<evidence type="ECO:0000256" key="1">
    <source>
        <dbReference type="ARBA" id="ARBA00004651"/>
    </source>
</evidence>
<evidence type="ECO:0000256" key="17">
    <source>
        <dbReference type="ARBA" id="ARBA00023136"/>
    </source>
</evidence>
<keyword evidence="4" id="KW-0813">Transport</keyword>
<dbReference type="GO" id="GO:0046872">
    <property type="term" value="F:metal ion binding"/>
    <property type="evidence" value="ECO:0007669"/>
    <property type="project" value="UniProtKB-KW"/>
</dbReference>
<dbReference type="SUPFAM" id="SSF81653">
    <property type="entry name" value="Calcium ATPase, transduction domain A"/>
    <property type="match status" value="1"/>
</dbReference>
<proteinExistence type="inferred from homology"/>
<dbReference type="SUPFAM" id="SSF81665">
    <property type="entry name" value="Calcium ATPase, transmembrane domain M"/>
    <property type="match status" value="1"/>
</dbReference>
<dbReference type="GO" id="GO:0005388">
    <property type="term" value="F:P-type calcium transporter activity"/>
    <property type="evidence" value="ECO:0007669"/>
    <property type="project" value="UniProtKB-EC"/>
</dbReference>
<keyword evidence="10" id="KW-0547">Nucleotide-binding</keyword>
<dbReference type="SFLD" id="SFLDG00002">
    <property type="entry name" value="C1.7:_P-type_atpase_like"/>
    <property type="match status" value="1"/>
</dbReference>
<dbReference type="InterPro" id="IPR004014">
    <property type="entry name" value="ATPase_P-typ_cation-transptr_N"/>
</dbReference>
<feature type="transmembrane region" description="Helical" evidence="19">
    <location>
        <begin position="59"/>
        <end position="77"/>
    </location>
</feature>
<evidence type="ECO:0000256" key="9">
    <source>
        <dbReference type="ARBA" id="ARBA00022723"/>
    </source>
</evidence>
<dbReference type="CDD" id="cd02089">
    <property type="entry name" value="P-type_ATPase_Ca_prok"/>
    <property type="match status" value="1"/>
</dbReference>
<dbReference type="Pfam" id="PF00122">
    <property type="entry name" value="E1-E2_ATPase"/>
    <property type="match status" value="1"/>
</dbReference>
<evidence type="ECO:0000256" key="12">
    <source>
        <dbReference type="ARBA" id="ARBA00022840"/>
    </source>
</evidence>
<keyword evidence="16" id="KW-0406">Ion transport</keyword>
<evidence type="ECO:0000256" key="2">
    <source>
        <dbReference type="ARBA" id="ARBA00005675"/>
    </source>
</evidence>
<dbReference type="FunFam" id="2.70.150.10:FF:000016">
    <property type="entry name" value="Calcium-transporting P-type ATPase putative"/>
    <property type="match status" value="1"/>
</dbReference>
<dbReference type="InterPro" id="IPR036412">
    <property type="entry name" value="HAD-like_sf"/>
</dbReference>
<gene>
    <name evidence="21" type="primary">pacL</name>
    <name evidence="21" type="ORF">PRECH8_11030</name>
</gene>
<name>A0A916VF12_9BACL</name>
<keyword evidence="11" id="KW-0106">Calcium</keyword>
<dbReference type="InterPro" id="IPR005782">
    <property type="entry name" value="P-type_ATPase_IIA"/>
</dbReference>
<dbReference type="NCBIfam" id="TIGR01494">
    <property type="entry name" value="ATPase_P-type"/>
    <property type="match status" value="4"/>
</dbReference>
<keyword evidence="22" id="KW-1185">Reference proteome</keyword>
<evidence type="ECO:0000256" key="10">
    <source>
        <dbReference type="ARBA" id="ARBA00022741"/>
    </source>
</evidence>
<dbReference type="InterPro" id="IPR023299">
    <property type="entry name" value="ATPase_P-typ_cyto_dom_N"/>
</dbReference>
<feature type="domain" description="Cation-transporting P-type ATPase N-terminal" evidence="20">
    <location>
        <begin position="5"/>
        <end position="79"/>
    </location>
</feature>
<keyword evidence="5" id="KW-1003">Cell membrane</keyword>
<keyword evidence="15 19" id="KW-1133">Transmembrane helix</keyword>
<dbReference type="InterPro" id="IPR023298">
    <property type="entry name" value="ATPase_P-typ_TM_dom_sf"/>
</dbReference>
<dbReference type="NCBIfam" id="TIGR01116">
    <property type="entry name" value="ATPase-IIA1_Ca"/>
    <property type="match status" value="1"/>
</dbReference>
<accession>A0A916VF12</accession>
<keyword evidence="9" id="KW-0479">Metal-binding</keyword>
<comment type="catalytic activity">
    <reaction evidence="18">
        <text>Ca(2+)(in) + ATP + H2O = Ca(2+)(out) + ADP + phosphate + H(+)</text>
        <dbReference type="Rhea" id="RHEA:18105"/>
        <dbReference type="ChEBI" id="CHEBI:15377"/>
        <dbReference type="ChEBI" id="CHEBI:15378"/>
        <dbReference type="ChEBI" id="CHEBI:29108"/>
        <dbReference type="ChEBI" id="CHEBI:30616"/>
        <dbReference type="ChEBI" id="CHEBI:43474"/>
        <dbReference type="ChEBI" id="CHEBI:456216"/>
        <dbReference type="EC" id="7.2.2.10"/>
    </reaction>
</comment>
<dbReference type="GO" id="GO:0016887">
    <property type="term" value="F:ATP hydrolysis activity"/>
    <property type="evidence" value="ECO:0007669"/>
    <property type="project" value="InterPro"/>
</dbReference>
<feature type="transmembrane region" description="Helical" evidence="19">
    <location>
        <begin position="860"/>
        <end position="880"/>
    </location>
</feature>
<dbReference type="RefSeq" id="WP_200966070.1">
    <property type="nucleotide sequence ID" value="NZ_BMAQ01000006.1"/>
</dbReference>
<dbReference type="PANTHER" id="PTHR43294">
    <property type="entry name" value="SODIUM/POTASSIUM-TRANSPORTING ATPASE SUBUNIT ALPHA"/>
    <property type="match status" value="1"/>
</dbReference>
<evidence type="ECO:0000256" key="15">
    <source>
        <dbReference type="ARBA" id="ARBA00022989"/>
    </source>
</evidence>
<dbReference type="SUPFAM" id="SSF56784">
    <property type="entry name" value="HAD-like"/>
    <property type="match status" value="1"/>
</dbReference>
<evidence type="ECO:0000256" key="16">
    <source>
        <dbReference type="ARBA" id="ARBA00023065"/>
    </source>
</evidence>
<dbReference type="Pfam" id="PF00690">
    <property type="entry name" value="Cation_ATPase_N"/>
    <property type="match status" value="1"/>
</dbReference>
<evidence type="ECO:0000256" key="18">
    <source>
        <dbReference type="ARBA" id="ARBA00048694"/>
    </source>
</evidence>
<dbReference type="FunFam" id="3.40.50.1000:FF:000028">
    <property type="entry name" value="Calcium-transporting P-type ATPase, putative"/>
    <property type="match status" value="1"/>
</dbReference>
<evidence type="ECO:0000256" key="11">
    <source>
        <dbReference type="ARBA" id="ARBA00022837"/>
    </source>
</evidence>
<dbReference type="Gene3D" id="2.70.150.10">
    <property type="entry name" value="Calcium-transporting ATPase, cytoplasmic transduction domain A"/>
    <property type="match status" value="1"/>
</dbReference>
<evidence type="ECO:0000259" key="20">
    <source>
        <dbReference type="SMART" id="SM00831"/>
    </source>
</evidence>
<keyword evidence="6" id="KW-0597">Phosphoprotein</keyword>
<evidence type="ECO:0000256" key="19">
    <source>
        <dbReference type="SAM" id="Phobius"/>
    </source>
</evidence>
<keyword evidence="8 19" id="KW-0812">Transmembrane</keyword>
<dbReference type="InterPro" id="IPR023214">
    <property type="entry name" value="HAD_sf"/>
</dbReference>
<organism evidence="21 22">
    <name type="scientific">Insulibacter thermoxylanivorax</name>
    <dbReference type="NCBI Taxonomy" id="2749268"/>
    <lineage>
        <taxon>Bacteria</taxon>
        <taxon>Bacillati</taxon>
        <taxon>Bacillota</taxon>
        <taxon>Bacilli</taxon>
        <taxon>Bacillales</taxon>
        <taxon>Paenibacillaceae</taxon>
        <taxon>Insulibacter</taxon>
    </lineage>
</organism>
<dbReference type="SUPFAM" id="SSF81660">
    <property type="entry name" value="Metal cation-transporting ATPase, ATP-binding domain N"/>
    <property type="match status" value="1"/>
</dbReference>
<dbReference type="SFLD" id="SFLDF00027">
    <property type="entry name" value="p-type_atpase"/>
    <property type="match status" value="1"/>
</dbReference>
<dbReference type="InterPro" id="IPR001757">
    <property type="entry name" value="P_typ_ATPase"/>
</dbReference>
<dbReference type="GO" id="GO:0005524">
    <property type="term" value="F:ATP binding"/>
    <property type="evidence" value="ECO:0007669"/>
    <property type="project" value="UniProtKB-KW"/>
</dbReference>
<evidence type="ECO:0000256" key="3">
    <source>
        <dbReference type="ARBA" id="ARBA00012790"/>
    </source>
</evidence>
<comment type="subcellular location">
    <subcellularLocation>
        <location evidence="1">Cell membrane</location>
        <topology evidence="1">Multi-pass membrane protein</topology>
    </subcellularLocation>
</comment>
<keyword evidence="7" id="KW-0109">Calcium transport</keyword>
<dbReference type="Pfam" id="PF00689">
    <property type="entry name" value="Cation_ATPase_C"/>
    <property type="match status" value="1"/>
</dbReference>
<dbReference type="GO" id="GO:0140352">
    <property type="term" value="P:export from cell"/>
    <property type="evidence" value="ECO:0007669"/>
    <property type="project" value="UniProtKB-ARBA"/>
</dbReference>
<reference evidence="21" key="1">
    <citation type="submission" date="2020-08" db="EMBL/GenBank/DDBJ databases">
        <authorList>
            <person name="Uke A."/>
            <person name="Chhe C."/>
            <person name="Baramee S."/>
            <person name="Kosugi A."/>
        </authorList>
    </citation>
    <scope>NUCLEOTIDE SEQUENCE</scope>
    <source>
        <strain evidence="21">DA-C8</strain>
    </source>
</reference>
<dbReference type="PRINTS" id="PR00119">
    <property type="entry name" value="CATATPASE"/>
</dbReference>
<feature type="transmembrane region" description="Helical" evidence="19">
    <location>
        <begin position="796"/>
        <end position="815"/>
    </location>
</feature>
<reference evidence="21" key="2">
    <citation type="journal article" date="2021" name="Data Brief">
        <title>Draft genome sequence data of the facultative, thermophilic, xylanolytic bacterium Paenibacillus sp. strain DA-C8.</title>
        <authorList>
            <person name="Chhe C."/>
            <person name="Uke A."/>
            <person name="Baramee S."/>
            <person name="Ungkulpasvich U."/>
            <person name="Tachaapaikoon C."/>
            <person name="Pason P."/>
            <person name="Waeonukul R."/>
            <person name="Ratanakhanokchai K."/>
            <person name="Kosugi A."/>
        </authorList>
    </citation>
    <scope>NUCLEOTIDE SEQUENCE</scope>
    <source>
        <strain evidence="21">DA-C8</strain>
    </source>
</reference>
<dbReference type="InterPro" id="IPR006068">
    <property type="entry name" value="ATPase_P-typ_cation-transptr_C"/>
</dbReference>
<evidence type="ECO:0000313" key="21">
    <source>
        <dbReference type="EMBL" id="GFR37807.1"/>
    </source>
</evidence>
<evidence type="ECO:0000256" key="8">
    <source>
        <dbReference type="ARBA" id="ARBA00022692"/>
    </source>
</evidence>
<dbReference type="GO" id="GO:0005886">
    <property type="term" value="C:plasma membrane"/>
    <property type="evidence" value="ECO:0007669"/>
    <property type="project" value="UniProtKB-SubCell"/>
</dbReference>
<feature type="transmembrane region" description="Helical" evidence="19">
    <location>
        <begin position="271"/>
        <end position="299"/>
    </location>
</feature>
<feature type="transmembrane region" description="Helical" evidence="19">
    <location>
        <begin position="83"/>
        <end position="99"/>
    </location>
</feature>
<dbReference type="InterPro" id="IPR050510">
    <property type="entry name" value="Cation_transp_ATPase_P-type"/>
</dbReference>
<evidence type="ECO:0000256" key="4">
    <source>
        <dbReference type="ARBA" id="ARBA00022448"/>
    </source>
</evidence>
<evidence type="ECO:0000256" key="14">
    <source>
        <dbReference type="ARBA" id="ARBA00022967"/>
    </source>
</evidence>
<dbReference type="EMBL" id="BMAQ01000006">
    <property type="protein sequence ID" value="GFR37807.1"/>
    <property type="molecule type" value="Genomic_DNA"/>
</dbReference>
<sequence>MSQQRWHQLSTQDVIRLQKTDALSGLSDREAKRRLEAAGPNVLSEGVRISPIVLLLNQFKDFMVLVLVGATLISGLLGEYLDAITILAIIVMNGILGFIQEYRAEKSLRALKELSAPTAKVIRNGEVNEVGAHTLVPGDIILLESGDRIPADVRFLEVNSLYVEESALTGESVPVNKRIDTILEEDAPLGDRRNLGFLGTMVTRGTARAVVIATGMDTEMGKIADLIQTTDAMATPLQHRLEQLGKLLIVIALALTVMVVAAGIMHGQPAYGMFLAGVSLAVAAIPEGLPAIVTIALALGVQRMIKRKAIVRKLPSVETLGCASVICSDKTGTLTQNKMTVTHLWSGGSLYEVSGLGYEPYGEITQQGKRIDARRDSALRRLLQVGVLCNNAVLVEQSGEAVAPKAAMKAAKEGKSAASPGTKKTCDIKGDPTEGALLVLGSKAGMTRQSLAGMYTRVKEFPFDAERKRMSVVVQHQGGRIVCVKGAPDLLLDQCSYILWEGNVVPLTGTLRQKMMAANEAMAKQALRVLALAYRDVKEHESCDTEEEAERGLTLIGLAGMIDPPREEVKDAILTCKQAGIKTVMITGDHQLTAEAIAKQLGILPRNGKVINGKQLAAMSDEDLDEKVDQIYVFARVAPEHKLRIVKSLQRRGHVVAMTGDGVNDAPAIKAADIGIAMGITGTDVSKEASSLVLSDDNFATIVAAIEEGRNIYENIRKFIRYLLASNVGEILVMFIAMMLGMPLPLVPIMILWVNLVTDGLPAMALGIDPSESDLMKQKPRPAKENIFARRLGWKILSRGVLIGLCTLAAFWLTLKSEPDHLSLAQTVAFATLVMAQLIHVFDCRSSRSIFHRNVFENKYLVLAVLSSIGLLLGVIYIDALQPVFKTVDLGIREWALVLVFAGIPTFLMGAGSVLRGGAPKKKKIIYGGGMPGSKSNPVIR</sequence>
<dbReference type="InterPro" id="IPR018303">
    <property type="entry name" value="ATPase_P-typ_P_site"/>
</dbReference>
<keyword evidence="17 19" id="KW-0472">Membrane</keyword>
<keyword evidence="14" id="KW-1278">Translocase</keyword>
<evidence type="ECO:0000256" key="6">
    <source>
        <dbReference type="ARBA" id="ARBA00022553"/>
    </source>
</evidence>
<dbReference type="Proteomes" id="UP000654993">
    <property type="component" value="Unassembled WGS sequence"/>
</dbReference>
<feature type="transmembrane region" description="Helical" evidence="19">
    <location>
        <begin position="247"/>
        <end position="265"/>
    </location>
</feature>
<evidence type="ECO:0000256" key="13">
    <source>
        <dbReference type="ARBA" id="ARBA00022842"/>
    </source>
</evidence>
<dbReference type="FunFam" id="3.40.50.1000:FF:000001">
    <property type="entry name" value="Phospholipid-transporting ATPase IC"/>
    <property type="match status" value="1"/>
</dbReference>
<evidence type="ECO:0000256" key="7">
    <source>
        <dbReference type="ARBA" id="ARBA00022568"/>
    </source>
</evidence>
<dbReference type="AlphaFoldDB" id="A0A916VF12"/>
<dbReference type="InterPro" id="IPR044492">
    <property type="entry name" value="P_typ_ATPase_HD_dom"/>
</dbReference>
<keyword evidence="13" id="KW-0460">Magnesium</keyword>
<dbReference type="Gene3D" id="3.40.1110.10">
    <property type="entry name" value="Calcium-transporting ATPase, cytoplasmic domain N"/>
    <property type="match status" value="1"/>
</dbReference>
<dbReference type="PROSITE" id="PS00154">
    <property type="entry name" value="ATPASE_E1_E2"/>
    <property type="match status" value="1"/>
</dbReference>
<feature type="transmembrane region" description="Helical" evidence="19">
    <location>
        <begin position="821"/>
        <end position="839"/>
    </location>
</feature>